<feature type="domain" description="TonB-dependent receptor-like beta-barrel" evidence="11">
    <location>
        <begin position="255"/>
        <end position="804"/>
    </location>
</feature>
<sequence length="835" mass="89414">MSKSSASFLALSCVGFIASAPAYAADPVDKAAIAAAAAADAQRRTATGVDSDRSRDDDIIVTGEMERTVESPKATRALLDTPQTITVIGDQTIRKQNLLTLRDVLQTVPGITFGAGEGGGGYGDSINLRGYSANNDITIDGVRDTAQYSRSETFNLQQVEVYNGANTVFSGSGSVGGNINLVTKVPQTTDLTVAGFGIGSDGYYRATLDSNVRVNDLVAVRLNAVGHKNRIPGRDVERNRRWGVAPSVTIGIDSPTSLTLQYLHQEDDNTPVYGVPYYRNAVNDGPLPGIDGNDSAYYGIRNLDAQDITVDQATARFAHAFSDTLSIRNLTRWQRVRQDSTTSAPQGVFCLGNGFQPLPASALATTALICPAATATATAQNRPNTYYPSGPRGFVRNQLNQLLYNQTDLRASFDTFGLAHTFVLGASFAWEDYHILTGNTLRTAAGATVAQPPIDLTNPNTVYTGPVNFIPSGRSEGGNTNAAVYAFDTIALLPQLELSLGGRYEHNKVDFRADTFSVVVGPALGTYARGADQVSDEKLFSYRAGLNFKPTPDTSIYVSYGNSKTPTSASVRAGCGTLIVAANGQVGDPCAVQPETAKNYEAGVKADLFGRRLQLTAAAFRNDRTGYRVATNDPIIPTLQVTDGRSRVEGIALGATGNITKAWSIFANYTYLDGKIRQSVSDFCLANPGRLVTTTTGTTVTVTNPCGNTAAIPDVQAGQPIGNNPRHSGSLFTTYQLPFGVQIGYGLTYQGSFLLNNRALVAPTNLTSTAVTPIFRSEDYLFHRLFLSWSPVERITAQVNVQNLTNERYFTSIRNNGWATPGDARAVQASLFYSF</sequence>
<dbReference type="Pfam" id="PF07715">
    <property type="entry name" value="Plug"/>
    <property type="match status" value="1"/>
</dbReference>
<dbReference type="PROSITE" id="PS52016">
    <property type="entry name" value="TONB_DEPENDENT_REC_3"/>
    <property type="match status" value="1"/>
</dbReference>
<evidence type="ECO:0000256" key="7">
    <source>
        <dbReference type="ARBA" id="ARBA00023237"/>
    </source>
</evidence>
<keyword evidence="3 8" id="KW-1134">Transmembrane beta strand</keyword>
<dbReference type="Pfam" id="PF00593">
    <property type="entry name" value="TonB_dep_Rec_b-barrel"/>
    <property type="match status" value="1"/>
</dbReference>
<evidence type="ECO:0000313" key="14">
    <source>
        <dbReference type="Proteomes" id="UP001500523"/>
    </source>
</evidence>
<dbReference type="CDD" id="cd01347">
    <property type="entry name" value="ligand_gated_channel"/>
    <property type="match status" value="1"/>
</dbReference>
<reference evidence="14" key="1">
    <citation type="journal article" date="2019" name="Int. J. Syst. Evol. Microbiol.">
        <title>The Global Catalogue of Microorganisms (GCM) 10K type strain sequencing project: providing services to taxonomists for standard genome sequencing and annotation.</title>
        <authorList>
            <consortium name="The Broad Institute Genomics Platform"/>
            <consortium name="The Broad Institute Genome Sequencing Center for Infectious Disease"/>
            <person name="Wu L."/>
            <person name="Ma J."/>
        </authorList>
    </citation>
    <scope>NUCLEOTIDE SEQUENCE [LARGE SCALE GENOMIC DNA]</scope>
    <source>
        <strain evidence="14">JCM 17498</strain>
    </source>
</reference>
<keyword evidence="2 8" id="KW-0813">Transport</keyword>
<evidence type="ECO:0000259" key="11">
    <source>
        <dbReference type="Pfam" id="PF00593"/>
    </source>
</evidence>
<evidence type="ECO:0000256" key="4">
    <source>
        <dbReference type="ARBA" id="ARBA00022692"/>
    </source>
</evidence>
<feature type="domain" description="TonB-dependent receptor plug" evidence="12">
    <location>
        <begin position="79"/>
        <end position="177"/>
    </location>
</feature>
<comment type="caution">
    <text evidence="13">The sequence shown here is derived from an EMBL/GenBank/DDBJ whole genome shotgun (WGS) entry which is preliminary data.</text>
</comment>
<comment type="subcellular location">
    <subcellularLocation>
        <location evidence="1 8">Cell outer membrane</location>
        <topology evidence="1 8">Multi-pass membrane protein</topology>
    </subcellularLocation>
</comment>
<evidence type="ECO:0000256" key="3">
    <source>
        <dbReference type="ARBA" id="ARBA00022452"/>
    </source>
</evidence>
<dbReference type="InterPro" id="IPR039426">
    <property type="entry name" value="TonB-dep_rcpt-like"/>
</dbReference>
<dbReference type="EMBL" id="BAABBF010000001">
    <property type="protein sequence ID" value="GAA3698495.1"/>
    <property type="molecule type" value="Genomic_DNA"/>
</dbReference>
<evidence type="ECO:0000313" key="13">
    <source>
        <dbReference type="EMBL" id="GAA3698495.1"/>
    </source>
</evidence>
<evidence type="ECO:0000256" key="6">
    <source>
        <dbReference type="ARBA" id="ARBA00023136"/>
    </source>
</evidence>
<dbReference type="PANTHER" id="PTHR32552:SF83">
    <property type="entry name" value="BLR3904 PROTEIN"/>
    <property type="match status" value="1"/>
</dbReference>
<dbReference type="InterPro" id="IPR012910">
    <property type="entry name" value="Plug_dom"/>
</dbReference>
<feature type="signal peptide" evidence="10">
    <location>
        <begin position="1"/>
        <end position="24"/>
    </location>
</feature>
<evidence type="ECO:0000256" key="2">
    <source>
        <dbReference type="ARBA" id="ARBA00022448"/>
    </source>
</evidence>
<evidence type="ECO:0000256" key="8">
    <source>
        <dbReference type="PROSITE-ProRule" id="PRU01360"/>
    </source>
</evidence>
<keyword evidence="5 9" id="KW-0798">TonB box</keyword>
<accession>A0ABP7CYU6</accession>
<feature type="chain" id="PRO_5045558755" evidence="10">
    <location>
        <begin position="25"/>
        <end position="835"/>
    </location>
</feature>
<evidence type="ECO:0000259" key="12">
    <source>
        <dbReference type="Pfam" id="PF07715"/>
    </source>
</evidence>
<dbReference type="Gene3D" id="2.170.130.10">
    <property type="entry name" value="TonB-dependent receptor, plug domain"/>
    <property type="match status" value="1"/>
</dbReference>
<name>A0ABP7CYU6_9SPHN</name>
<protein>
    <submittedName>
        <fullName evidence="13">TonB-dependent siderophore receptor</fullName>
    </submittedName>
</protein>
<dbReference type="InterPro" id="IPR000531">
    <property type="entry name" value="Beta-barrel_TonB"/>
</dbReference>
<comment type="similarity">
    <text evidence="8 9">Belongs to the TonB-dependent receptor family.</text>
</comment>
<evidence type="ECO:0000256" key="5">
    <source>
        <dbReference type="ARBA" id="ARBA00023077"/>
    </source>
</evidence>
<keyword evidence="7 8" id="KW-0998">Cell outer membrane</keyword>
<dbReference type="SUPFAM" id="SSF56935">
    <property type="entry name" value="Porins"/>
    <property type="match status" value="1"/>
</dbReference>
<evidence type="ECO:0000256" key="1">
    <source>
        <dbReference type="ARBA" id="ARBA00004571"/>
    </source>
</evidence>
<dbReference type="InterPro" id="IPR036942">
    <property type="entry name" value="Beta-barrel_TonB_sf"/>
</dbReference>
<dbReference type="Proteomes" id="UP001500523">
    <property type="component" value="Unassembled WGS sequence"/>
</dbReference>
<keyword evidence="14" id="KW-1185">Reference proteome</keyword>
<proteinExistence type="inferred from homology"/>
<organism evidence="13 14">
    <name type="scientific">Sphingomonas cynarae</name>
    <dbReference type="NCBI Taxonomy" id="930197"/>
    <lineage>
        <taxon>Bacteria</taxon>
        <taxon>Pseudomonadati</taxon>
        <taxon>Pseudomonadota</taxon>
        <taxon>Alphaproteobacteria</taxon>
        <taxon>Sphingomonadales</taxon>
        <taxon>Sphingomonadaceae</taxon>
        <taxon>Sphingomonas</taxon>
    </lineage>
</organism>
<gene>
    <name evidence="13" type="ORF">GCM10022268_06090</name>
</gene>
<keyword evidence="10" id="KW-0732">Signal</keyword>
<keyword evidence="6 8" id="KW-0472">Membrane</keyword>
<dbReference type="Gene3D" id="2.40.170.20">
    <property type="entry name" value="TonB-dependent receptor, beta-barrel domain"/>
    <property type="match status" value="1"/>
</dbReference>
<keyword evidence="4 8" id="KW-0812">Transmembrane</keyword>
<dbReference type="RefSeq" id="WP_344691889.1">
    <property type="nucleotide sequence ID" value="NZ_BAABBF010000001.1"/>
</dbReference>
<evidence type="ECO:0000256" key="10">
    <source>
        <dbReference type="SAM" id="SignalP"/>
    </source>
</evidence>
<keyword evidence="13" id="KW-0675">Receptor</keyword>
<evidence type="ECO:0000256" key="9">
    <source>
        <dbReference type="RuleBase" id="RU003357"/>
    </source>
</evidence>
<dbReference type="PANTHER" id="PTHR32552">
    <property type="entry name" value="FERRICHROME IRON RECEPTOR-RELATED"/>
    <property type="match status" value="1"/>
</dbReference>
<dbReference type="InterPro" id="IPR037066">
    <property type="entry name" value="Plug_dom_sf"/>
</dbReference>